<keyword evidence="9 10" id="KW-0472">Membrane</keyword>
<keyword evidence="6 10" id="KW-1133">Transmembrane helix</keyword>
<proteinExistence type="inferred from homology"/>
<dbReference type="PANTHER" id="PTHR19957">
    <property type="entry name" value="SYNTAXIN"/>
    <property type="match status" value="1"/>
</dbReference>
<dbReference type="PANTHER" id="PTHR19957:SF83">
    <property type="entry name" value="SYNTAXIN-16"/>
    <property type="match status" value="1"/>
</dbReference>
<organism evidence="12 13">
    <name type="scientific">Lentinus brumalis</name>
    <dbReference type="NCBI Taxonomy" id="2498619"/>
    <lineage>
        <taxon>Eukaryota</taxon>
        <taxon>Fungi</taxon>
        <taxon>Dikarya</taxon>
        <taxon>Basidiomycota</taxon>
        <taxon>Agaricomycotina</taxon>
        <taxon>Agaricomycetes</taxon>
        <taxon>Polyporales</taxon>
        <taxon>Polyporaceae</taxon>
        <taxon>Lentinus</taxon>
    </lineage>
</organism>
<dbReference type="InterPro" id="IPR000727">
    <property type="entry name" value="T_SNARE_dom"/>
</dbReference>
<evidence type="ECO:0000256" key="7">
    <source>
        <dbReference type="ARBA" id="ARBA00023034"/>
    </source>
</evidence>
<feature type="domain" description="T-SNARE coiled-coil homology" evidence="11">
    <location>
        <begin position="240"/>
        <end position="302"/>
    </location>
</feature>
<dbReference type="GO" id="GO:0048278">
    <property type="term" value="P:vesicle docking"/>
    <property type="evidence" value="ECO:0007669"/>
    <property type="project" value="TreeGrafter"/>
</dbReference>
<evidence type="ECO:0000313" key="13">
    <source>
        <dbReference type="Proteomes" id="UP000256964"/>
    </source>
</evidence>
<dbReference type="CDD" id="cd15845">
    <property type="entry name" value="SNARE_syntaxin16"/>
    <property type="match status" value="1"/>
</dbReference>
<keyword evidence="5" id="KW-0653">Protein transport</keyword>
<dbReference type="OrthoDB" id="10251371at2759"/>
<evidence type="ECO:0000256" key="1">
    <source>
        <dbReference type="ARBA" id="ARBA00004409"/>
    </source>
</evidence>
<dbReference type="Proteomes" id="UP000256964">
    <property type="component" value="Unassembled WGS sequence"/>
</dbReference>
<dbReference type="GO" id="GO:0031201">
    <property type="term" value="C:SNARE complex"/>
    <property type="evidence" value="ECO:0007669"/>
    <property type="project" value="TreeGrafter"/>
</dbReference>
<evidence type="ECO:0000256" key="4">
    <source>
        <dbReference type="ARBA" id="ARBA00022692"/>
    </source>
</evidence>
<keyword evidence="8" id="KW-0175">Coiled coil</keyword>
<evidence type="ECO:0000259" key="11">
    <source>
        <dbReference type="PROSITE" id="PS50192"/>
    </source>
</evidence>
<keyword evidence="3" id="KW-0813">Transport</keyword>
<dbReference type="GO" id="GO:0006906">
    <property type="term" value="P:vesicle fusion"/>
    <property type="evidence" value="ECO:0007669"/>
    <property type="project" value="TreeGrafter"/>
</dbReference>
<evidence type="ECO:0000256" key="3">
    <source>
        <dbReference type="ARBA" id="ARBA00022448"/>
    </source>
</evidence>
<evidence type="ECO:0000256" key="5">
    <source>
        <dbReference type="ARBA" id="ARBA00022927"/>
    </source>
</evidence>
<dbReference type="GO" id="GO:0006886">
    <property type="term" value="P:intracellular protein transport"/>
    <property type="evidence" value="ECO:0007669"/>
    <property type="project" value="TreeGrafter"/>
</dbReference>
<evidence type="ECO:0000256" key="9">
    <source>
        <dbReference type="ARBA" id="ARBA00023136"/>
    </source>
</evidence>
<name>A0A371DC56_9APHY</name>
<evidence type="ECO:0000313" key="12">
    <source>
        <dbReference type="EMBL" id="RDX50042.1"/>
    </source>
</evidence>
<dbReference type="Pfam" id="PF05739">
    <property type="entry name" value="SNARE"/>
    <property type="match status" value="1"/>
</dbReference>
<dbReference type="GO" id="GO:0000139">
    <property type="term" value="C:Golgi membrane"/>
    <property type="evidence" value="ECO:0007669"/>
    <property type="project" value="UniProtKB-SubCell"/>
</dbReference>
<comment type="subcellular location">
    <subcellularLocation>
        <location evidence="1">Golgi apparatus membrane</location>
        <topology evidence="1">Single-pass type IV membrane protein</topology>
    </subcellularLocation>
</comment>
<dbReference type="InterPro" id="IPR045242">
    <property type="entry name" value="Syntaxin"/>
</dbReference>
<keyword evidence="13" id="KW-1185">Reference proteome</keyword>
<evidence type="ECO:0000256" key="8">
    <source>
        <dbReference type="ARBA" id="ARBA00023054"/>
    </source>
</evidence>
<accession>A0A371DC56</accession>
<keyword evidence="7" id="KW-0333">Golgi apparatus</keyword>
<dbReference type="SMART" id="SM00397">
    <property type="entry name" value="t_SNARE"/>
    <property type="match status" value="1"/>
</dbReference>
<dbReference type="PROSITE" id="PS50192">
    <property type="entry name" value="T_SNARE"/>
    <property type="match status" value="1"/>
</dbReference>
<dbReference type="SUPFAM" id="SSF47661">
    <property type="entry name" value="t-snare proteins"/>
    <property type="match status" value="1"/>
</dbReference>
<gene>
    <name evidence="12" type="ORF">OH76DRAFT_1555911</name>
</gene>
<evidence type="ECO:0000256" key="6">
    <source>
        <dbReference type="ARBA" id="ARBA00022989"/>
    </source>
</evidence>
<evidence type="ECO:0000256" key="2">
    <source>
        <dbReference type="ARBA" id="ARBA00009063"/>
    </source>
</evidence>
<dbReference type="InterPro" id="IPR010989">
    <property type="entry name" value="SNARE"/>
</dbReference>
<reference evidence="12 13" key="1">
    <citation type="journal article" date="2018" name="Biotechnol. Biofuels">
        <title>Integrative visual omics of the white-rot fungus Polyporus brumalis exposes the biotechnological potential of its oxidative enzymes for delignifying raw plant biomass.</title>
        <authorList>
            <person name="Miyauchi S."/>
            <person name="Rancon A."/>
            <person name="Drula E."/>
            <person name="Hage H."/>
            <person name="Chaduli D."/>
            <person name="Favel A."/>
            <person name="Grisel S."/>
            <person name="Henrissat B."/>
            <person name="Herpoel-Gimbert I."/>
            <person name="Ruiz-Duenas F.J."/>
            <person name="Chevret D."/>
            <person name="Hainaut M."/>
            <person name="Lin J."/>
            <person name="Wang M."/>
            <person name="Pangilinan J."/>
            <person name="Lipzen A."/>
            <person name="Lesage-Meessen L."/>
            <person name="Navarro D."/>
            <person name="Riley R."/>
            <person name="Grigoriev I.V."/>
            <person name="Zhou S."/>
            <person name="Raouche S."/>
            <person name="Rosso M.N."/>
        </authorList>
    </citation>
    <scope>NUCLEOTIDE SEQUENCE [LARGE SCALE GENOMIC DNA]</scope>
    <source>
        <strain evidence="12 13">BRFM 1820</strain>
    </source>
</reference>
<dbReference type="Gene3D" id="1.20.58.70">
    <property type="match status" value="1"/>
</dbReference>
<dbReference type="STRING" id="139420.A0A371DC56"/>
<dbReference type="EMBL" id="KZ857401">
    <property type="protein sequence ID" value="RDX50042.1"/>
    <property type="molecule type" value="Genomic_DNA"/>
</dbReference>
<dbReference type="AlphaFoldDB" id="A0A371DC56"/>
<comment type="similarity">
    <text evidence="2">Belongs to the syntaxin family.</text>
</comment>
<dbReference type="GO" id="GO:0005484">
    <property type="term" value="F:SNAP receptor activity"/>
    <property type="evidence" value="ECO:0007669"/>
    <property type="project" value="TreeGrafter"/>
</dbReference>
<evidence type="ECO:0000256" key="10">
    <source>
        <dbReference type="SAM" id="Phobius"/>
    </source>
</evidence>
<sequence length="415" mass="44663">MSSSSSSLNPTTRSRTLLFISYRDSRAGASRSRRARIITNYDAAHDDDDEHERLINAEAGHISIDAELPPKWVDIADQVKEIIAGIQTKIAALDKLHAKHVLPGFSDRSAEEKEIEAATTDITKDFRQCQTLIQRIGSVPSHTFPPSRAGGSHHHHELAAKNVQRSLAAKVQELSATFRKKQRVYMEKLQGHAIKNQDLLAASGAVSLKGSAGMSALDEDVEAAAASSEGAVLRQVTAVDLSLDTRDRELTEIAKSIAQLAELFKDLSALVIDQGTLLDSVEYNVEQTAVHMEDAVKELETATRYQKNTGRRSCIFLLLLIIFGLIIVLIFKPRRHHSAPAPAPSSSSSAGDGDQPSVATGAMTLAGLGNTESVTAGLDALALGVAATSTPTPIPRMRRSLDGFGLQNLVLVKGK</sequence>
<dbReference type="GO" id="GO:0000149">
    <property type="term" value="F:SNARE binding"/>
    <property type="evidence" value="ECO:0007669"/>
    <property type="project" value="TreeGrafter"/>
</dbReference>
<feature type="transmembrane region" description="Helical" evidence="10">
    <location>
        <begin position="315"/>
        <end position="331"/>
    </location>
</feature>
<protein>
    <submittedName>
        <fullName evidence="12">t-SNARE</fullName>
    </submittedName>
</protein>
<keyword evidence="4 10" id="KW-0812">Transmembrane</keyword>